<dbReference type="InterPro" id="IPR041662">
    <property type="entry name" value="SusD-like_2"/>
</dbReference>
<evidence type="ECO:0000313" key="3">
    <source>
        <dbReference type="Proteomes" id="UP000256373"/>
    </source>
</evidence>
<dbReference type="InterPro" id="IPR011990">
    <property type="entry name" value="TPR-like_helical_dom_sf"/>
</dbReference>
<dbReference type="Gene3D" id="1.25.40.390">
    <property type="match status" value="1"/>
</dbReference>
<dbReference type="AlphaFoldDB" id="A0A3D8Y518"/>
<evidence type="ECO:0000313" key="2">
    <source>
        <dbReference type="EMBL" id="REA57523.1"/>
    </source>
</evidence>
<keyword evidence="1" id="KW-0732">Signal</keyword>
<dbReference type="Pfam" id="PF12771">
    <property type="entry name" value="SusD-like_2"/>
    <property type="match status" value="1"/>
</dbReference>
<feature type="chain" id="PRO_5017669924" evidence="1">
    <location>
        <begin position="27"/>
        <end position="479"/>
    </location>
</feature>
<dbReference type="EMBL" id="QNUL01000027">
    <property type="protein sequence ID" value="REA57523.1"/>
    <property type="molecule type" value="Genomic_DNA"/>
</dbReference>
<evidence type="ECO:0000256" key="1">
    <source>
        <dbReference type="SAM" id="SignalP"/>
    </source>
</evidence>
<keyword evidence="2" id="KW-0449">Lipoprotein</keyword>
<organism evidence="2 3">
    <name type="scientific">Dyadobacter luteus</name>
    <dbReference type="NCBI Taxonomy" id="2259619"/>
    <lineage>
        <taxon>Bacteria</taxon>
        <taxon>Pseudomonadati</taxon>
        <taxon>Bacteroidota</taxon>
        <taxon>Cytophagia</taxon>
        <taxon>Cytophagales</taxon>
        <taxon>Spirosomataceae</taxon>
        <taxon>Dyadobacter</taxon>
    </lineage>
</organism>
<comment type="caution">
    <text evidence="2">The sequence shown here is derived from an EMBL/GenBank/DDBJ whole genome shotgun (WGS) entry which is preliminary data.</text>
</comment>
<protein>
    <submittedName>
        <fullName evidence="2">SusD/RagB family nutrient-binding outer membrane lipoprotein</fullName>
    </submittedName>
</protein>
<dbReference type="OrthoDB" id="843771at2"/>
<dbReference type="RefSeq" id="WP_115833425.1">
    <property type="nucleotide sequence ID" value="NZ_QNUL01000027.1"/>
</dbReference>
<proteinExistence type="predicted"/>
<name>A0A3D8Y518_9BACT</name>
<reference evidence="2 3" key="1">
    <citation type="submission" date="2018-07" db="EMBL/GenBank/DDBJ databases">
        <title>Dyadobacter roseus sp. nov., isolated from rose rhizosphere soil.</title>
        <authorList>
            <person name="Chen L."/>
        </authorList>
    </citation>
    <scope>NUCLEOTIDE SEQUENCE [LARGE SCALE GENOMIC DNA]</scope>
    <source>
        <strain evidence="2 3">RS19</strain>
    </source>
</reference>
<keyword evidence="3" id="KW-1185">Reference proteome</keyword>
<dbReference type="SUPFAM" id="SSF48452">
    <property type="entry name" value="TPR-like"/>
    <property type="match status" value="1"/>
</dbReference>
<sequence length="479" mass="52350">MKFFNKKYIYPAVMASFLMVTGTACEDSLNINTDPNSFTDVPLRTILPAAQVNLAYALGGDASRYTGSIVQYYGGHRGQPLEYSQFTFNPSTTDTFWDRMYTSVLTQMKAVMAKADENDDKIYTGIAQITTAQTISILTDIFGDIPYSEALLSTENITPSYDKQEAIYTALIDLLNQGIANVKSGQGTKPGTDDLVYGGDVAKWEKFANSLKLRLYNHLSKVQPNAAAEFLATNPALITANADNAKVTFGANASNANPIYQFDVLSGRKDMAVSSTIVNKLKALSDPRIPVYFHGIANGANAGQYVGNGPGVNDDDSGETKFSRVGSFYASSTSPVVFLSAAEVQFIIAEVQFRKGDQAAATTAYNAAVKNDFAALGLSAASDAYLATTAVKYDNTLNRILEQKWITMYQAPYEAWVDWRRTGFPQLAIPVTNFNGGVTPRRLPYPQLELNLNRQSIEAGPGFLTSVEAMKSRVWWDKE</sequence>
<gene>
    <name evidence="2" type="ORF">DSL64_23645</name>
</gene>
<dbReference type="PROSITE" id="PS51257">
    <property type="entry name" value="PROKAR_LIPOPROTEIN"/>
    <property type="match status" value="1"/>
</dbReference>
<feature type="signal peptide" evidence="1">
    <location>
        <begin position="1"/>
        <end position="26"/>
    </location>
</feature>
<accession>A0A3D8Y518</accession>
<dbReference type="Proteomes" id="UP000256373">
    <property type="component" value="Unassembled WGS sequence"/>
</dbReference>